<dbReference type="GO" id="GO:0141197">
    <property type="term" value="F:4-hydroxy-3-methylbut-2-enyl-diphosphate synthase activity (flavodoxin)"/>
    <property type="evidence" value="ECO:0007669"/>
    <property type="project" value="UniProtKB-EC"/>
</dbReference>
<dbReference type="Pfam" id="PF26540">
    <property type="entry name" value="GcpE_C"/>
    <property type="match status" value="1"/>
</dbReference>
<comment type="similarity">
    <text evidence="7">Belongs to the IspG family.</text>
</comment>
<reference evidence="11" key="1">
    <citation type="submission" date="2009-12" db="EMBL/GenBank/DDBJ databases">
        <title>Complete sequence of Treponema azotonutricium strain ZAS-9.</title>
        <authorList>
            <person name="Tetu S.G."/>
            <person name="Matson E."/>
            <person name="Ren Q."/>
            <person name="Seshadri R."/>
            <person name="Elbourne L."/>
            <person name="Hassan K.A."/>
            <person name="Durkin A."/>
            <person name="Radune D."/>
            <person name="Mohamoud Y."/>
            <person name="Shay R."/>
            <person name="Jin S."/>
            <person name="Zhang X."/>
            <person name="Lucey K."/>
            <person name="Ballor N.R."/>
            <person name="Ottesen E."/>
            <person name="Rosenthal R."/>
            <person name="Allen A."/>
            <person name="Leadbetter J.R."/>
            <person name="Paulsen I.T."/>
        </authorList>
    </citation>
    <scope>NUCLEOTIDE SEQUENCE [LARGE SCALE GENOMIC DNA]</scope>
    <source>
        <strain evidence="11">ATCC BAA-888 / DSM 13862 / ZAS-9</strain>
    </source>
</reference>
<dbReference type="Gene3D" id="3.20.20.20">
    <property type="entry name" value="Dihydropteroate synthase-like"/>
    <property type="match status" value="1"/>
</dbReference>
<dbReference type="eggNOG" id="COG0821">
    <property type="taxonomic scope" value="Bacteria"/>
</dbReference>
<name>F5YFH2_LEAAZ</name>
<dbReference type="Pfam" id="PF04551">
    <property type="entry name" value="GcpE"/>
    <property type="match status" value="1"/>
</dbReference>
<feature type="binding site" evidence="7">
    <location>
        <position position="287"/>
    </location>
    <ligand>
        <name>[4Fe-4S] cluster</name>
        <dbReference type="ChEBI" id="CHEBI:49883"/>
    </ligand>
</feature>
<reference evidence="10 11" key="2">
    <citation type="journal article" date="2011" name="ISME J.">
        <title>RNA-seq reveals cooperative metabolic interactions between two termite-gut spirochete species in co-culture.</title>
        <authorList>
            <person name="Rosenthal A.Z."/>
            <person name="Matson E.G."/>
            <person name="Eldar A."/>
            <person name="Leadbetter J.R."/>
        </authorList>
    </citation>
    <scope>NUCLEOTIDE SEQUENCE [LARGE SCALE GENOMIC DNA]</scope>
    <source>
        <strain evidence="11">ATCC BAA-888 / DSM 13862 / ZAS-9</strain>
    </source>
</reference>
<feature type="domain" description="IspG C-terminal" evidence="9">
    <location>
        <begin position="281"/>
        <end position="367"/>
    </location>
</feature>
<comment type="cofactor">
    <cofactor evidence="7">
        <name>[4Fe-4S] cluster</name>
        <dbReference type="ChEBI" id="CHEBI:49883"/>
    </cofactor>
    <text evidence="7">Binds 1 [4Fe-4S] cluster.</text>
</comment>
<dbReference type="STRING" id="545695.TREAZ_0105"/>
<evidence type="ECO:0000313" key="11">
    <source>
        <dbReference type="Proteomes" id="UP000009222"/>
    </source>
</evidence>
<dbReference type="HAMAP" id="MF_00159">
    <property type="entry name" value="IspG"/>
    <property type="match status" value="1"/>
</dbReference>
<evidence type="ECO:0000313" key="10">
    <source>
        <dbReference type="EMBL" id="AEF83328.1"/>
    </source>
</evidence>
<evidence type="ECO:0000256" key="7">
    <source>
        <dbReference type="HAMAP-Rule" id="MF_00159"/>
    </source>
</evidence>
<dbReference type="InterPro" id="IPR045854">
    <property type="entry name" value="NO2/SO3_Rdtase_4Fe4S_sf"/>
</dbReference>
<dbReference type="UniPathway" id="UPA00056">
    <property type="reaction ID" value="UER00096"/>
</dbReference>
<proteinExistence type="inferred from homology"/>
<dbReference type="HOGENOM" id="CLU_042258_0_0_12"/>
<dbReference type="NCBIfam" id="TIGR00612">
    <property type="entry name" value="ispG_gcpE"/>
    <property type="match status" value="1"/>
</dbReference>
<dbReference type="InterPro" id="IPR058578">
    <property type="entry name" value="IspG_TIM"/>
</dbReference>
<feature type="binding site" evidence="7">
    <location>
        <position position="326"/>
    </location>
    <ligand>
        <name>[4Fe-4S] cluster</name>
        <dbReference type="ChEBI" id="CHEBI:49883"/>
    </ligand>
</feature>
<gene>
    <name evidence="7 10" type="primary">ispG</name>
    <name evidence="10" type="ordered locus">TREAZ_0105</name>
</gene>
<dbReference type="InterPro" id="IPR004588">
    <property type="entry name" value="IspG_bac-typ"/>
</dbReference>
<evidence type="ECO:0000256" key="3">
    <source>
        <dbReference type="ARBA" id="ARBA00023002"/>
    </source>
</evidence>
<dbReference type="Proteomes" id="UP000009222">
    <property type="component" value="Chromosome"/>
</dbReference>
<feature type="binding site" evidence="7">
    <location>
        <position position="319"/>
    </location>
    <ligand>
        <name>[4Fe-4S] cluster</name>
        <dbReference type="ChEBI" id="CHEBI:49883"/>
    </ligand>
</feature>
<evidence type="ECO:0000256" key="5">
    <source>
        <dbReference type="ARBA" id="ARBA00023014"/>
    </source>
</evidence>
<evidence type="ECO:0000256" key="2">
    <source>
        <dbReference type="ARBA" id="ARBA00022723"/>
    </source>
</evidence>
<dbReference type="PANTHER" id="PTHR30454:SF0">
    <property type="entry name" value="4-HYDROXY-3-METHYLBUT-2-EN-1-YL DIPHOSPHATE SYNTHASE (FERREDOXIN), CHLOROPLASTIC"/>
    <property type="match status" value="1"/>
</dbReference>
<sequence>MPRISKTVTIGGFDHVEAVVLGGGRPVVIQTMWKDCLSFLDLEGVRGKAIVSRIEALRSMGCRLLRFAVPDLEAAEALGKLASMVSMPLVADIHFEYLFALRCLDFPIAKIRINPGNIGSPEKVKSVLSKAAEKNRPIRIGVNAGSLPQDLRLAVDSGSLDRAEALVQAAERELAIFKEHHFDNALVSMKASGIADTIRANRLLAARTDAPLHVGVTEAGPLVAGVVRNSAALLTLLGDGIGDTVRVSLSDTMENEVIAAREILGAVADLQGKDKTGGVRIVSCPRCGRNGFDTHGFTARWLNRLYSLDKDITVAIMGCVVNGPGEARHADLGITGAGDKVLIFRRGEVIRTINAAEADGAFEEELKKL</sequence>
<organism evidence="10 11">
    <name type="scientific">Leadbettera azotonutricia (strain ATCC BAA-888 / DSM 13862 / ZAS-9)</name>
    <name type="common">Treponema azotonutricium</name>
    <dbReference type="NCBI Taxonomy" id="545695"/>
    <lineage>
        <taxon>Bacteria</taxon>
        <taxon>Pseudomonadati</taxon>
        <taxon>Spirochaetota</taxon>
        <taxon>Spirochaetia</taxon>
        <taxon>Spirochaetales</taxon>
        <taxon>Breznakiellaceae</taxon>
        <taxon>Leadbettera</taxon>
    </lineage>
</organism>
<dbReference type="RefSeq" id="WP_015711817.1">
    <property type="nucleotide sequence ID" value="NC_015577.1"/>
</dbReference>
<dbReference type="PANTHER" id="PTHR30454">
    <property type="entry name" value="4-HYDROXY-3-METHYLBUT-2-EN-1-YL DIPHOSPHATE SYNTHASE"/>
    <property type="match status" value="1"/>
</dbReference>
<dbReference type="PIRSF" id="PIRSF004640">
    <property type="entry name" value="IspG"/>
    <property type="match status" value="1"/>
</dbReference>
<dbReference type="GO" id="GO:0016114">
    <property type="term" value="P:terpenoid biosynthetic process"/>
    <property type="evidence" value="ECO:0007669"/>
    <property type="project" value="InterPro"/>
</dbReference>
<dbReference type="InParanoid" id="F5YFH2"/>
<dbReference type="GO" id="GO:0005506">
    <property type="term" value="F:iron ion binding"/>
    <property type="evidence" value="ECO:0007669"/>
    <property type="project" value="InterPro"/>
</dbReference>
<comment type="function">
    <text evidence="7">Converts 2C-methyl-D-erythritol 2,4-cyclodiphosphate (ME-2,4cPP) into 1-hydroxy-2-methyl-2-(E)-butenyl 4-diphosphate.</text>
</comment>
<dbReference type="GO" id="GO:0051539">
    <property type="term" value="F:4 iron, 4 sulfur cluster binding"/>
    <property type="evidence" value="ECO:0007669"/>
    <property type="project" value="UniProtKB-UniRule"/>
</dbReference>
<feature type="binding site" evidence="7">
    <location>
        <position position="284"/>
    </location>
    <ligand>
        <name>[4Fe-4S] cluster</name>
        <dbReference type="ChEBI" id="CHEBI:49883"/>
    </ligand>
</feature>
<keyword evidence="11" id="KW-1185">Reference proteome</keyword>
<keyword evidence="6 7" id="KW-0414">Isoprene biosynthesis</keyword>
<dbReference type="EMBL" id="CP001841">
    <property type="protein sequence ID" value="AEF83328.1"/>
    <property type="molecule type" value="Genomic_DNA"/>
</dbReference>
<dbReference type="AlphaFoldDB" id="F5YFH2"/>
<keyword evidence="3 7" id="KW-0560">Oxidoreductase</keyword>
<dbReference type="EC" id="1.17.7.3" evidence="7"/>
<evidence type="ECO:0000256" key="1">
    <source>
        <dbReference type="ARBA" id="ARBA00022485"/>
    </source>
</evidence>
<dbReference type="GO" id="GO:0046429">
    <property type="term" value="F:4-hydroxy-3-methylbut-2-en-1-yl diphosphate synthase activity (ferredoxin)"/>
    <property type="evidence" value="ECO:0007669"/>
    <property type="project" value="UniProtKB-UniRule"/>
</dbReference>
<keyword evidence="1 7" id="KW-0004">4Fe-4S</keyword>
<dbReference type="KEGG" id="taz:TREAZ_0105"/>
<evidence type="ECO:0000256" key="4">
    <source>
        <dbReference type="ARBA" id="ARBA00023004"/>
    </source>
</evidence>
<keyword evidence="5 7" id="KW-0411">Iron-sulfur</keyword>
<dbReference type="InterPro" id="IPR058579">
    <property type="entry name" value="IspG_C"/>
</dbReference>
<comment type="pathway">
    <text evidence="7">Isoprenoid biosynthesis; isopentenyl diphosphate biosynthesis via DXP pathway; isopentenyl diphosphate from 1-deoxy-D-xylulose 5-phosphate: step 5/6.</text>
</comment>
<dbReference type="InterPro" id="IPR011005">
    <property type="entry name" value="Dihydropteroate_synth-like_sf"/>
</dbReference>
<comment type="catalytic activity">
    <reaction evidence="7">
        <text>(2E)-4-hydroxy-3-methylbut-2-enyl diphosphate + oxidized [flavodoxin] + H2O + 2 H(+) = 2-C-methyl-D-erythritol 2,4-cyclic diphosphate + reduced [flavodoxin]</text>
        <dbReference type="Rhea" id="RHEA:43604"/>
        <dbReference type="Rhea" id="RHEA-COMP:10622"/>
        <dbReference type="Rhea" id="RHEA-COMP:10623"/>
        <dbReference type="ChEBI" id="CHEBI:15377"/>
        <dbReference type="ChEBI" id="CHEBI:15378"/>
        <dbReference type="ChEBI" id="CHEBI:57618"/>
        <dbReference type="ChEBI" id="CHEBI:58210"/>
        <dbReference type="ChEBI" id="CHEBI:58483"/>
        <dbReference type="ChEBI" id="CHEBI:128753"/>
        <dbReference type="EC" id="1.17.7.3"/>
    </reaction>
</comment>
<keyword evidence="2 7" id="KW-0479">Metal-binding</keyword>
<dbReference type="FunCoup" id="F5YFH2">
    <property type="interactions" value="229"/>
</dbReference>
<evidence type="ECO:0000259" key="9">
    <source>
        <dbReference type="Pfam" id="PF26540"/>
    </source>
</evidence>
<protein>
    <recommendedName>
        <fullName evidence="7">4-hydroxy-3-methylbut-2-en-1-yl diphosphate synthase (flavodoxin)</fullName>
        <ecNumber evidence="7">1.17.7.3</ecNumber>
    </recommendedName>
    <alternativeName>
        <fullName evidence="7">1-hydroxy-2-methyl-2-(E)-butenyl 4-diphosphate synthase</fullName>
    </alternativeName>
</protein>
<keyword evidence="4 7" id="KW-0408">Iron</keyword>
<accession>F5YFH2</accession>
<dbReference type="Gene3D" id="3.30.413.10">
    <property type="entry name" value="Sulfite Reductase Hemoprotein, domain 1"/>
    <property type="match status" value="1"/>
</dbReference>
<dbReference type="SUPFAM" id="SSF56014">
    <property type="entry name" value="Nitrite and sulphite reductase 4Fe-4S domain-like"/>
    <property type="match status" value="1"/>
</dbReference>
<feature type="domain" description="IspG TIM-barrel" evidence="8">
    <location>
        <begin position="16"/>
        <end position="260"/>
    </location>
</feature>
<evidence type="ECO:0000256" key="6">
    <source>
        <dbReference type="ARBA" id="ARBA00023229"/>
    </source>
</evidence>
<dbReference type="GO" id="GO:0019288">
    <property type="term" value="P:isopentenyl diphosphate biosynthetic process, methylerythritol 4-phosphate pathway"/>
    <property type="evidence" value="ECO:0007669"/>
    <property type="project" value="UniProtKB-UniRule"/>
</dbReference>
<evidence type="ECO:0000259" key="8">
    <source>
        <dbReference type="Pfam" id="PF04551"/>
    </source>
</evidence>
<dbReference type="InterPro" id="IPR016425">
    <property type="entry name" value="IspG_bac"/>
</dbReference>